<keyword evidence="1" id="KW-0472">Membrane</keyword>
<evidence type="ECO:0000313" key="2">
    <source>
        <dbReference type="EMBL" id="MCX2744925.1"/>
    </source>
</evidence>
<keyword evidence="1" id="KW-0812">Transmembrane</keyword>
<reference evidence="2 3" key="1">
    <citation type="submission" date="2022-11" db="EMBL/GenBank/DDBJ databases">
        <title>The characterization of three novel Bacteroidetes species and genomic analysis of their roles in tidal elemental geochemical cycles.</title>
        <authorList>
            <person name="Ma K."/>
        </authorList>
    </citation>
    <scope>NUCLEOTIDE SEQUENCE [LARGE SCALE GENOMIC DNA]</scope>
    <source>
        <strain evidence="2 3">M17</strain>
    </source>
</reference>
<keyword evidence="3" id="KW-1185">Reference proteome</keyword>
<keyword evidence="1" id="KW-1133">Transmembrane helix</keyword>
<gene>
    <name evidence="2" type="ORF">OO013_13665</name>
</gene>
<accession>A0ABT3RUV7</accession>
<evidence type="ECO:0000256" key="1">
    <source>
        <dbReference type="SAM" id="Phobius"/>
    </source>
</evidence>
<name>A0ABT3RUV7_9BACT</name>
<evidence type="ECO:0008006" key="4">
    <source>
        <dbReference type="Google" id="ProtNLM"/>
    </source>
</evidence>
<protein>
    <recommendedName>
        <fullName evidence="4">YxeA family protein</fullName>
    </recommendedName>
</protein>
<dbReference type="Proteomes" id="UP001209885">
    <property type="component" value="Unassembled WGS sequence"/>
</dbReference>
<proteinExistence type="predicted"/>
<dbReference type="RefSeq" id="WP_266057457.1">
    <property type="nucleotide sequence ID" value="NZ_JAPFQN010000006.1"/>
</dbReference>
<dbReference type="EMBL" id="JAPFQN010000006">
    <property type="protein sequence ID" value="MCX2744925.1"/>
    <property type="molecule type" value="Genomic_DNA"/>
</dbReference>
<comment type="caution">
    <text evidence="2">The sequence shown here is derived from an EMBL/GenBank/DDBJ whole genome shotgun (WGS) entry which is preliminary data.</text>
</comment>
<evidence type="ECO:0000313" key="3">
    <source>
        <dbReference type="Proteomes" id="UP001209885"/>
    </source>
</evidence>
<sequence>MRKQIKRIISFIFIAIMLFFISSELINDYRSKQDIEENFATTEGEIIDYYIVGTDSPYLKYQYMVDGKSYKKSTSVFSAFMGCEKSKECLGRKFVVYYSKVNPLNSKIDLKQEIK</sequence>
<organism evidence="2 3">
    <name type="scientific">Mangrovivirga halotolerans</name>
    <dbReference type="NCBI Taxonomy" id="2993936"/>
    <lineage>
        <taxon>Bacteria</taxon>
        <taxon>Pseudomonadati</taxon>
        <taxon>Bacteroidota</taxon>
        <taxon>Cytophagia</taxon>
        <taxon>Cytophagales</taxon>
        <taxon>Mangrovivirgaceae</taxon>
        <taxon>Mangrovivirga</taxon>
    </lineage>
</organism>
<feature type="transmembrane region" description="Helical" evidence="1">
    <location>
        <begin position="7"/>
        <end position="26"/>
    </location>
</feature>